<accession>A0ABC8VFK7</accession>
<name>A0ABC8VFK7_9POAL</name>
<proteinExistence type="inferred from homology"/>
<comment type="catalytic activity">
    <reaction evidence="1">
        <text>S-ubiquitinyl-[E2 ubiquitin-conjugating enzyme]-L-cysteine + [acceptor protein]-L-lysine = [E2 ubiquitin-conjugating enzyme]-L-cysteine + N(6)-ubiquitinyl-[acceptor protein]-L-lysine.</text>
        <dbReference type="EC" id="2.3.2.27"/>
    </reaction>
</comment>
<dbReference type="EC" id="2.3.2.27" evidence="2"/>
<gene>
    <name evidence="10" type="ORF">URODEC1_LOCUS2418</name>
</gene>
<evidence type="ECO:0000256" key="3">
    <source>
        <dbReference type="ARBA" id="ARBA00022723"/>
    </source>
</evidence>
<dbReference type="SUPFAM" id="SSF57850">
    <property type="entry name" value="RING/U-box"/>
    <property type="match status" value="1"/>
</dbReference>
<dbReference type="PANTHER" id="PTHR14155">
    <property type="entry name" value="RING FINGER DOMAIN-CONTAINING"/>
    <property type="match status" value="1"/>
</dbReference>
<dbReference type="GO" id="GO:0008270">
    <property type="term" value="F:zinc ion binding"/>
    <property type="evidence" value="ECO:0007669"/>
    <property type="project" value="UniProtKB-KW"/>
</dbReference>
<dbReference type="AlphaFoldDB" id="A0ABC8VFK7"/>
<dbReference type="SMART" id="SM00184">
    <property type="entry name" value="RING"/>
    <property type="match status" value="1"/>
</dbReference>
<comment type="similarity">
    <text evidence="6">Belongs to the RING-type zinc finger family. ATL subfamily.</text>
</comment>
<evidence type="ECO:0000256" key="6">
    <source>
        <dbReference type="ARBA" id="ARBA00024209"/>
    </source>
</evidence>
<keyword evidence="3" id="KW-0479">Metal-binding</keyword>
<evidence type="ECO:0000313" key="10">
    <source>
        <dbReference type="EMBL" id="CAL4888855.1"/>
    </source>
</evidence>
<dbReference type="InterPro" id="IPR001841">
    <property type="entry name" value="Znf_RING"/>
</dbReference>
<evidence type="ECO:0000256" key="5">
    <source>
        <dbReference type="ARBA" id="ARBA00022833"/>
    </source>
</evidence>
<sequence>MDVCWSCCVLISNIIFLGVTTLVVFAIVACWTPWHGRMQRNLGETLLLSMLLFFLCFWYTGICIQWGLWKSVACWPCRCWRRLRGRRGSALPPPVTPSQSHAMDALQREPPARVVDVVDGIPTYEHRNAALPDGGGASECAVCLGQVEEGELVKRLPACLHVFHQHCIDPWLLSGKTTCPVCRCGVFAPLLAEMV</sequence>
<keyword evidence="8" id="KW-1133">Transmembrane helix</keyword>
<evidence type="ECO:0000256" key="1">
    <source>
        <dbReference type="ARBA" id="ARBA00000900"/>
    </source>
</evidence>
<protein>
    <recommendedName>
        <fullName evidence="2">RING-type E3 ubiquitin transferase</fullName>
        <ecNumber evidence="2">2.3.2.27</ecNumber>
    </recommendedName>
</protein>
<feature type="transmembrane region" description="Helical" evidence="8">
    <location>
        <begin position="46"/>
        <end position="69"/>
    </location>
</feature>
<reference evidence="10" key="1">
    <citation type="submission" date="2024-10" db="EMBL/GenBank/DDBJ databases">
        <authorList>
            <person name="Ryan C."/>
        </authorList>
    </citation>
    <scope>NUCLEOTIDE SEQUENCE [LARGE SCALE GENOMIC DNA]</scope>
</reference>
<dbReference type="PROSITE" id="PS50089">
    <property type="entry name" value="ZF_RING_2"/>
    <property type="match status" value="1"/>
</dbReference>
<keyword evidence="11" id="KW-1185">Reference proteome</keyword>
<evidence type="ECO:0000256" key="4">
    <source>
        <dbReference type="ARBA" id="ARBA00022771"/>
    </source>
</evidence>
<evidence type="ECO:0000256" key="2">
    <source>
        <dbReference type="ARBA" id="ARBA00012483"/>
    </source>
</evidence>
<evidence type="ECO:0000256" key="8">
    <source>
        <dbReference type="SAM" id="Phobius"/>
    </source>
</evidence>
<keyword evidence="8" id="KW-0812">Transmembrane</keyword>
<dbReference type="InterPro" id="IPR013083">
    <property type="entry name" value="Znf_RING/FYVE/PHD"/>
</dbReference>
<dbReference type="Pfam" id="PF13639">
    <property type="entry name" value="zf-RING_2"/>
    <property type="match status" value="1"/>
</dbReference>
<evidence type="ECO:0000256" key="7">
    <source>
        <dbReference type="PROSITE-ProRule" id="PRU00175"/>
    </source>
</evidence>
<dbReference type="InterPro" id="IPR053238">
    <property type="entry name" value="RING-H2_zinc_finger"/>
</dbReference>
<organism evidence="10 11">
    <name type="scientific">Urochloa decumbens</name>
    <dbReference type="NCBI Taxonomy" id="240449"/>
    <lineage>
        <taxon>Eukaryota</taxon>
        <taxon>Viridiplantae</taxon>
        <taxon>Streptophyta</taxon>
        <taxon>Embryophyta</taxon>
        <taxon>Tracheophyta</taxon>
        <taxon>Spermatophyta</taxon>
        <taxon>Magnoliopsida</taxon>
        <taxon>Liliopsida</taxon>
        <taxon>Poales</taxon>
        <taxon>Poaceae</taxon>
        <taxon>PACMAD clade</taxon>
        <taxon>Panicoideae</taxon>
        <taxon>Panicodae</taxon>
        <taxon>Paniceae</taxon>
        <taxon>Melinidinae</taxon>
        <taxon>Urochloa</taxon>
    </lineage>
</organism>
<feature type="domain" description="RING-type" evidence="9">
    <location>
        <begin position="140"/>
        <end position="183"/>
    </location>
</feature>
<dbReference type="Gene3D" id="3.30.40.10">
    <property type="entry name" value="Zinc/RING finger domain, C3HC4 (zinc finger)"/>
    <property type="match status" value="1"/>
</dbReference>
<keyword evidence="5" id="KW-0862">Zinc</keyword>
<evidence type="ECO:0000313" key="11">
    <source>
        <dbReference type="Proteomes" id="UP001497457"/>
    </source>
</evidence>
<evidence type="ECO:0000259" key="9">
    <source>
        <dbReference type="PROSITE" id="PS50089"/>
    </source>
</evidence>
<dbReference type="GO" id="GO:0061630">
    <property type="term" value="F:ubiquitin protein ligase activity"/>
    <property type="evidence" value="ECO:0007669"/>
    <property type="project" value="UniProtKB-EC"/>
</dbReference>
<dbReference type="Proteomes" id="UP001497457">
    <property type="component" value="Chromosome 1b"/>
</dbReference>
<dbReference type="PANTHER" id="PTHR14155:SF625">
    <property type="entry name" value="OS02G0248240 PROTEIN"/>
    <property type="match status" value="1"/>
</dbReference>
<dbReference type="EMBL" id="OZ075111">
    <property type="protein sequence ID" value="CAL4888855.1"/>
    <property type="molecule type" value="Genomic_DNA"/>
</dbReference>
<keyword evidence="4 7" id="KW-0863">Zinc-finger</keyword>
<keyword evidence="8" id="KW-0472">Membrane</keyword>
<feature type="transmembrane region" description="Helical" evidence="8">
    <location>
        <begin position="14"/>
        <end position="34"/>
    </location>
</feature>